<keyword evidence="3" id="KW-1185">Reference proteome</keyword>
<organism evidence="2 3">
    <name type="scientific">Larkinella insperata</name>
    <dbReference type="NCBI Taxonomy" id="332158"/>
    <lineage>
        <taxon>Bacteria</taxon>
        <taxon>Pseudomonadati</taxon>
        <taxon>Bacteroidota</taxon>
        <taxon>Cytophagia</taxon>
        <taxon>Cytophagales</taxon>
        <taxon>Spirosomataceae</taxon>
        <taxon>Larkinella</taxon>
    </lineage>
</organism>
<gene>
    <name evidence="2" type="ORF">ACFQ4C_30260</name>
</gene>
<evidence type="ECO:0000313" key="3">
    <source>
        <dbReference type="Proteomes" id="UP001597116"/>
    </source>
</evidence>
<protein>
    <recommendedName>
        <fullName evidence="4">T9SS type A sorting domain-containing protein</fullName>
    </recommendedName>
</protein>
<evidence type="ECO:0000313" key="2">
    <source>
        <dbReference type="EMBL" id="MFD1145448.1"/>
    </source>
</evidence>
<dbReference type="Proteomes" id="UP001597116">
    <property type="component" value="Unassembled WGS sequence"/>
</dbReference>
<comment type="caution">
    <text evidence="2">The sequence shown here is derived from an EMBL/GenBank/DDBJ whole genome shotgun (WGS) entry which is preliminary data.</text>
</comment>
<dbReference type="RefSeq" id="WP_379885794.1">
    <property type="nucleotide sequence ID" value="NZ_JBHTLP010000045.1"/>
</dbReference>
<sequence length="107" mass="11172">MDVRSGPLQPDGHHLQGSGATGMAGNSLTINFQVESQTPLARVSVEAAAGAGCLLVYPNPFLELFTLNSPGNQPLVLYDLSGQKVFALELVQDGQLIAPGEHVSPGF</sequence>
<name>A0ABW3QCC2_9BACT</name>
<feature type="region of interest" description="Disordered" evidence="1">
    <location>
        <begin position="1"/>
        <end position="22"/>
    </location>
</feature>
<evidence type="ECO:0000256" key="1">
    <source>
        <dbReference type="SAM" id="MobiDB-lite"/>
    </source>
</evidence>
<dbReference type="EMBL" id="JBHTLP010000045">
    <property type="protein sequence ID" value="MFD1145448.1"/>
    <property type="molecule type" value="Genomic_DNA"/>
</dbReference>
<evidence type="ECO:0008006" key="4">
    <source>
        <dbReference type="Google" id="ProtNLM"/>
    </source>
</evidence>
<accession>A0ABW3QCC2</accession>
<reference evidence="3" key="1">
    <citation type="journal article" date="2019" name="Int. J. Syst. Evol. Microbiol.">
        <title>The Global Catalogue of Microorganisms (GCM) 10K type strain sequencing project: providing services to taxonomists for standard genome sequencing and annotation.</title>
        <authorList>
            <consortium name="The Broad Institute Genomics Platform"/>
            <consortium name="The Broad Institute Genome Sequencing Center for Infectious Disease"/>
            <person name="Wu L."/>
            <person name="Ma J."/>
        </authorList>
    </citation>
    <scope>NUCLEOTIDE SEQUENCE [LARGE SCALE GENOMIC DNA]</scope>
    <source>
        <strain evidence="3">CCUG 55608</strain>
    </source>
</reference>
<proteinExistence type="predicted"/>